<keyword evidence="2" id="KW-1185">Reference proteome</keyword>
<reference evidence="1 2" key="1">
    <citation type="submission" date="2020-04" db="EMBL/GenBank/DDBJ databases">
        <title>Paraburkholderia sp. RP-4-7 isolated from soil.</title>
        <authorList>
            <person name="Dahal R.H."/>
        </authorList>
    </citation>
    <scope>NUCLEOTIDE SEQUENCE [LARGE SCALE GENOMIC DNA]</scope>
    <source>
        <strain evidence="1 2">RP-4-7</strain>
    </source>
</reference>
<dbReference type="RefSeq" id="WP_169487275.1">
    <property type="nucleotide sequence ID" value="NZ_JABBGJ010000022.1"/>
</dbReference>
<dbReference type="Proteomes" id="UP000544134">
    <property type="component" value="Unassembled WGS sequence"/>
</dbReference>
<evidence type="ECO:0000313" key="2">
    <source>
        <dbReference type="Proteomes" id="UP000544134"/>
    </source>
</evidence>
<evidence type="ECO:0000313" key="1">
    <source>
        <dbReference type="EMBL" id="NMM00339.1"/>
    </source>
</evidence>
<accession>A0A848IJH6</accession>
<comment type="caution">
    <text evidence="1">The sequence shown here is derived from an EMBL/GenBank/DDBJ whole genome shotgun (WGS) entry which is preliminary data.</text>
</comment>
<sequence>MDATIDQLKKSGLVTDDQVKAMGPDERKLIESLTPEEIKALESIKNKAQGTVGTLQDGNIIF</sequence>
<name>A0A848IJH6_9BURK</name>
<dbReference type="EMBL" id="JABBGJ010000022">
    <property type="protein sequence ID" value="NMM00339.1"/>
    <property type="molecule type" value="Genomic_DNA"/>
</dbReference>
<organism evidence="1 2">
    <name type="scientific">Paraburkholderia polaris</name>
    <dbReference type="NCBI Taxonomy" id="2728848"/>
    <lineage>
        <taxon>Bacteria</taxon>
        <taxon>Pseudomonadati</taxon>
        <taxon>Pseudomonadota</taxon>
        <taxon>Betaproteobacteria</taxon>
        <taxon>Burkholderiales</taxon>
        <taxon>Burkholderiaceae</taxon>
        <taxon>Paraburkholderia</taxon>
    </lineage>
</organism>
<protein>
    <submittedName>
        <fullName evidence="1">Uncharacterized protein</fullName>
    </submittedName>
</protein>
<proteinExistence type="predicted"/>
<dbReference type="AlphaFoldDB" id="A0A848IJH6"/>
<gene>
    <name evidence="1" type="ORF">HHL24_20650</name>
</gene>